<sequence>MTLAPDPDPPPLEPARPDDYECCGNGCEPCIFDLHAQAHQRWQREMRAWRDRRQAGAGDLGLTPPAPPPA</sequence>
<feature type="domain" description="Oxidoreductase-like" evidence="2">
    <location>
        <begin position="11"/>
        <end position="50"/>
    </location>
</feature>
<evidence type="ECO:0000313" key="4">
    <source>
        <dbReference type="Proteomes" id="UP000737171"/>
    </source>
</evidence>
<organism evidence="3 4">
    <name type="scientific">Pseudaquabacterium terrae</name>
    <dbReference type="NCBI Taxonomy" id="2732868"/>
    <lineage>
        <taxon>Bacteria</taxon>
        <taxon>Pseudomonadati</taxon>
        <taxon>Pseudomonadota</taxon>
        <taxon>Betaproteobacteria</taxon>
        <taxon>Burkholderiales</taxon>
        <taxon>Sphaerotilaceae</taxon>
        <taxon>Pseudaquabacterium</taxon>
    </lineage>
</organism>
<comment type="caution">
    <text evidence="3">The sequence shown here is derived from an EMBL/GenBank/DDBJ whole genome shotgun (WGS) entry which is preliminary data.</text>
</comment>
<evidence type="ECO:0000256" key="1">
    <source>
        <dbReference type="SAM" id="MobiDB-lite"/>
    </source>
</evidence>
<gene>
    <name evidence="3" type="ORF">HLB44_02705</name>
</gene>
<evidence type="ECO:0000313" key="3">
    <source>
        <dbReference type="EMBL" id="NRF65891.1"/>
    </source>
</evidence>
<protein>
    <recommendedName>
        <fullName evidence="2">Oxidoreductase-like domain-containing protein</fullName>
    </recommendedName>
</protein>
<proteinExistence type="predicted"/>
<name>A0ABX2EBI2_9BURK</name>
<keyword evidence="4" id="KW-1185">Reference proteome</keyword>
<reference evidence="3 4" key="1">
    <citation type="submission" date="2020-05" db="EMBL/GenBank/DDBJ databases">
        <title>Aquincola sp. isolate from soil.</title>
        <authorList>
            <person name="Han J."/>
            <person name="Kim D.-U."/>
        </authorList>
    </citation>
    <scope>NUCLEOTIDE SEQUENCE [LARGE SCALE GENOMIC DNA]</scope>
    <source>
        <strain evidence="3 4">S2</strain>
    </source>
</reference>
<dbReference type="EMBL" id="JABRWJ010000001">
    <property type="protein sequence ID" value="NRF65891.1"/>
    <property type="molecule type" value="Genomic_DNA"/>
</dbReference>
<accession>A0ABX2EBI2</accession>
<dbReference type="Pfam" id="PF09791">
    <property type="entry name" value="Oxidored-like"/>
    <property type="match status" value="1"/>
</dbReference>
<dbReference type="InterPro" id="IPR019180">
    <property type="entry name" value="Oxidoreductase-like_N"/>
</dbReference>
<dbReference type="RefSeq" id="WP_173120339.1">
    <property type="nucleotide sequence ID" value="NZ_JABRWJ010000001.1"/>
</dbReference>
<feature type="region of interest" description="Disordered" evidence="1">
    <location>
        <begin position="49"/>
        <end position="70"/>
    </location>
</feature>
<dbReference type="Proteomes" id="UP000737171">
    <property type="component" value="Unassembled WGS sequence"/>
</dbReference>
<evidence type="ECO:0000259" key="2">
    <source>
        <dbReference type="Pfam" id="PF09791"/>
    </source>
</evidence>